<keyword evidence="2" id="KW-0378">Hydrolase</keyword>
<dbReference type="RefSeq" id="WP_175107695.1">
    <property type="nucleotide sequence ID" value="NZ_CADIKM010000045.1"/>
</dbReference>
<dbReference type="Pfam" id="PF10503">
    <property type="entry name" value="Esterase_PHB"/>
    <property type="match status" value="1"/>
</dbReference>
<evidence type="ECO:0008006" key="5">
    <source>
        <dbReference type="Google" id="ProtNLM"/>
    </source>
</evidence>
<keyword evidence="4" id="KW-1185">Reference proteome</keyword>
<name>A0A6S7BTF9_9BURK</name>
<sequence length="377" mass="40899">MDTKRSFMQSMHDAMDRLRTQGPSEATRVIQHALNASAQAPCEVERADTTNTIDLGTRGELHPRRDPFTARARVAPDPAQYQGNAEPTRFRRHTFRAAAGQRDYKLYVPQTFDAKPRPLVVMLHGCTQDADDFAGGTRMNEIAEREGILVLYPIQPRSANQSKCWNWFKTADQIRGCGEPSLIEGMTREVMDRHDVDSARVYVAGLSAGGAMADIMVHTYPELYAAAGVHSGLPHGCARDLPSALAAMKGGTGSARDHAATAYGNTPVRPTIVFHGDRDTTVHPSNATTLLGAFKPTDAPVIESVPGSNTQHACTVSYLRAANGVQAEQWIIHGAGHAWGGGSAQGSYTDPRGPDASAEMVRFFLAHPQPRETPRYG</sequence>
<dbReference type="Gene3D" id="3.40.50.1820">
    <property type="entry name" value="alpha/beta hydrolase"/>
    <property type="match status" value="1"/>
</dbReference>
<evidence type="ECO:0000256" key="1">
    <source>
        <dbReference type="ARBA" id="ARBA00022729"/>
    </source>
</evidence>
<protein>
    <recommendedName>
        <fullName evidence="5">Esterase PHB depolymerase</fullName>
    </recommendedName>
</protein>
<evidence type="ECO:0000256" key="2">
    <source>
        <dbReference type="ARBA" id="ARBA00022801"/>
    </source>
</evidence>
<dbReference type="GO" id="GO:0005576">
    <property type="term" value="C:extracellular region"/>
    <property type="evidence" value="ECO:0007669"/>
    <property type="project" value="InterPro"/>
</dbReference>
<reference evidence="3 4" key="1">
    <citation type="submission" date="2020-04" db="EMBL/GenBank/DDBJ databases">
        <authorList>
            <person name="De Canck E."/>
        </authorList>
    </citation>
    <scope>NUCLEOTIDE SEQUENCE [LARGE SCALE GENOMIC DNA]</scope>
    <source>
        <strain evidence="3 4">LMG 28138</strain>
    </source>
</reference>
<proteinExistence type="predicted"/>
<accession>A0A6S7BTF9</accession>
<evidence type="ECO:0000313" key="4">
    <source>
        <dbReference type="Proteomes" id="UP000494115"/>
    </source>
</evidence>
<dbReference type="GO" id="GO:0016787">
    <property type="term" value="F:hydrolase activity"/>
    <property type="evidence" value="ECO:0007669"/>
    <property type="project" value="UniProtKB-KW"/>
</dbReference>
<dbReference type="InterPro" id="IPR010126">
    <property type="entry name" value="Esterase_phb"/>
</dbReference>
<dbReference type="InterPro" id="IPR029058">
    <property type="entry name" value="AB_hydrolase_fold"/>
</dbReference>
<dbReference type="SUPFAM" id="SSF53474">
    <property type="entry name" value="alpha/beta-Hydrolases"/>
    <property type="match status" value="2"/>
</dbReference>
<dbReference type="EMBL" id="CADIKM010000045">
    <property type="protein sequence ID" value="CAB3801989.1"/>
    <property type="molecule type" value="Genomic_DNA"/>
</dbReference>
<organism evidence="3 4">
    <name type="scientific">Pararobbsia alpina</name>
    <dbReference type="NCBI Taxonomy" id="621374"/>
    <lineage>
        <taxon>Bacteria</taxon>
        <taxon>Pseudomonadati</taxon>
        <taxon>Pseudomonadota</taxon>
        <taxon>Betaproteobacteria</taxon>
        <taxon>Burkholderiales</taxon>
        <taxon>Burkholderiaceae</taxon>
        <taxon>Pararobbsia</taxon>
    </lineage>
</organism>
<dbReference type="PANTHER" id="PTHR43037:SF1">
    <property type="entry name" value="BLL1128 PROTEIN"/>
    <property type="match status" value="1"/>
</dbReference>
<dbReference type="PANTHER" id="PTHR43037">
    <property type="entry name" value="UNNAMED PRODUCT-RELATED"/>
    <property type="match status" value="1"/>
</dbReference>
<evidence type="ECO:0000313" key="3">
    <source>
        <dbReference type="EMBL" id="CAB3801989.1"/>
    </source>
</evidence>
<keyword evidence="1" id="KW-0732">Signal</keyword>
<dbReference type="InterPro" id="IPR050955">
    <property type="entry name" value="Plant_Biomass_Hydrol_Est"/>
</dbReference>
<gene>
    <name evidence="3" type="ORF">LMG28138_05110</name>
</gene>
<dbReference type="AlphaFoldDB" id="A0A6S7BTF9"/>
<dbReference type="Proteomes" id="UP000494115">
    <property type="component" value="Unassembled WGS sequence"/>
</dbReference>
<dbReference type="NCBIfam" id="TIGR01840">
    <property type="entry name" value="esterase_phb"/>
    <property type="match status" value="1"/>
</dbReference>